<dbReference type="PIRSF" id="PIRSF006648">
    <property type="entry name" value="DrrB"/>
    <property type="match status" value="1"/>
</dbReference>
<feature type="domain" description="ABC transmembrane type-2" evidence="6">
    <location>
        <begin position="23"/>
        <end position="257"/>
    </location>
</feature>
<comment type="caution">
    <text evidence="7">The sequence shown here is derived from an EMBL/GenBank/DDBJ whole genome shotgun (WGS) entry which is preliminary data.</text>
</comment>
<keyword evidence="4 5" id="KW-0472">Membrane</keyword>
<dbReference type="PROSITE" id="PS51012">
    <property type="entry name" value="ABC_TM2"/>
    <property type="match status" value="1"/>
</dbReference>
<reference evidence="8" key="1">
    <citation type="journal article" date="2019" name="Int. J. Syst. Evol. Microbiol.">
        <title>The Global Catalogue of Microorganisms (GCM) 10K type strain sequencing project: providing services to taxonomists for standard genome sequencing and annotation.</title>
        <authorList>
            <consortium name="The Broad Institute Genomics Platform"/>
            <consortium name="The Broad Institute Genome Sequencing Center for Infectious Disease"/>
            <person name="Wu L."/>
            <person name="Ma J."/>
        </authorList>
    </citation>
    <scope>NUCLEOTIDE SEQUENCE [LARGE SCALE GENOMIC DNA]</scope>
    <source>
        <strain evidence="8">NBRC 106396</strain>
    </source>
</reference>
<evidence type="ECO:0000256" key="3">
    <source>
        <dbReference type="ARBA" id="ARBA00022989"/>
    </source>
</evidence>
<evidence type="ECO:0000256" key="4">
    <source>
        <dbReference type="ARBA" id="ARBA00023136"/>
    </source>
</evidence>
<feature type="transmembrane region" description="Helical" evidence="5">
    <location>
        <begin position="115"/>
        <end position="137"/>
    </location>
</feature>
<keyword evidence="3 5" id="KW-1133">Transmembrane helix</keyword>
<dbReference type="PANTHER" id="PTHR43229">
    <property type="entry name" value="NODULATION PROTEIN J"/>
    <property type="match status" value="1"/>
</dbReference>
<accession>A0ABW2NLE9</accession>
<evidence type="ECO:0000256" key="2">
    <source>
        <dbReference type="ARBA" id="ARBA00022692"/>
    </source>
</evidence>
<dbReference type="InterPro" id="IPR013525">
    <property type="entry name" value="ABC2_TM"/>
</dbReference>
<evidence type="ECO:0000313" key="7">
    <source>
        <dbReference type="EMBL" id="MFC7370271.1"/>
    </source>
</evidence>
<sequence length="270" mass="30234">MKIAGIILAEIGKSHRHNFHNRMVYFSLLIWPALLFVTAYYSFKPFNLGSSSPVFDHIQTDSLILFLLTGYLGYIFFWSLVQSAWQMAYERQSGTLEIVFLSPVSRYTLMFGRAAGNLIEAVWMFTAFAVIAMASVAGIESVAWWNVPLAFFILAFSAMIWGGFLNIVFLFSRDAGILFTVLEEPMQFFSGVRIPILALPLWGKTIAYLFPLTYVLEIMRALLLEGASMADLGTSLGLLGAVLLVLCSASFFILRKAEQHARTTGNMVLF</sequence>
<feature type="transmembrane region" description="Helical" evidence="5">
    <location>
        <begin position="149"/>
        <end position="171"/>
    </location>
</feature>
<protein>
    <submittedName>
        <fullName evidence="7">ABC transporter permease</fullName>
    </submittedName>
</protein>
<dbReference type="EMBL" id="JBHTCP010000002">
    <property type="protein sequence ID" value="MFC7370271.1"/>
    <property type="molecule type" value="Genomic_DNA"/>
</dbReference>
<keyword evidence="8" id="KW-1185">Reference proteome</keyword>
<dbReference type="InterPro" id="IPR000412">
    <property type="entry name" value="ABC_2_transport"/>
</dbReference>
<dbReference type="InterPro" id="IPR051784">
    <property type="entry name" value="Nod_factor_ABC_transporter"/>
</dbReference>
<evidence type="ECO:0000256" key="1">
    <source>
        <dbReference type="ARBA" id="ARBA00004141"/>
    </source>
</evidence>
<gene>
    <name evidence="7" type="ORF">ACFQPF_01085</name>
</gene>
<dbReference type="RefSeq" id="WP_379745218.1">
    <property type="nucleotide sequence ID" value="NZ_JBHTCP010000002.1"/>
</dbReference>
<evidence type="ECO:0000313" key="8">
    <source>
        <dbReference type="Proteomes" id="UP001596549"/>
    </source>
</evidence>
<organism evidence="7 8">
    <name type="scientific">Fictibacillus iocasae</name>
    <dbReference type="NCBI Taxonomy" id="2715437"/>
    <lineage>
        <taxon>Bacteria</taxon>
        <taxon>Bacillati</taxon>
        <taxon>Bacillota</taxon>
        <taxon>Bacilli</taxon>
        <taxon>Bacillales</taxon>
        <taxon>Fictibacillaceae</taxon>
        <taxon>Fictibacillus</taxon>
    </lineage>
</organism>
<comment type="subcellular location">
    <subcellularLocation>
        <location evidence="1">Membrane</location>
        <topology evidence="1">Multi-pass membrane protein</topology>
    </subcellularLocation>
</comment>
<dbReference type="Pfam" id="PF12698">
    <property type="entry name" value="ABC2_membrane_3"/>
    <property type="match status" value="1"/>
</dbReference>
<feature type="transmembrane region" description="Helical" evidence="5">
    <location>
        <begin position="63"/>
        <end position="81"/>
    </location>
</feature>
<evidence type="ECO:0000259" key="6">
    <source>
        <dbReference type="PROSITE" id="PS51012"/>
    </source>
</evidence>
<keyword evidence="2 5" id="KW-0812">Transmembrane</keyword>
<feature type="transmembrane region" description="Helical" evidence="5">
    <location>
        <begin position="23"/>
        <end position="43"/>
    </location>
</feature>
<dbReference type="Proteomes" id="UP001596549">
    <property type="component" value="Unassembled WGS sequence"/>
</dbReference>
<feature type="transmembrane region" description="Helical" evidence="5">
    <location>
        <begin position="236"/>
        <end position="254"/>
    </location>
</feature>
<feature type="transmembrane region" description="Helical" evidence="5">
    <location>
        <begin position="192"/>
        <end position="216"/>
    </location>
</feature>
<dbReference type="PANTHER" id="PTHR43229:SF6">
    <property type="entry name" value="ABC-TYPE MULTIDRUG TRANSPORT SYSTEM, PERMEASE COMPONENT"/>
    <property type="match status" value="1"/>
</dbReference>
<dbReference type="InterPro" id="IPR047817">
    <property type="entry name" value="ABC2_TM_bact-type"/>
</dbReference>
<name>A0ABW2NLE9_9BACL</name>
<proteinExistence type="predicted"/>
<evidence type="ECO:0000256" key="5">
    <source>
        <dbReference type="SAM" id="Phobius"/>
    </source>
</evidence>